<sequence>MSANLNRRSVAELIGIPLSKEQEHAVHAYLDTHLKAAKRLRLVALAAMMLVAQAFLLQWALPPDDFEVFRVAYRFVLPITAVMLAIALFTHRARLQLAHESLSEAKLLARALSSTTAMAMHIRWMTYLGPLGNSVLNFLATKSGHT</sequence>
<dbReference type="Proteomes" id="UP001371218">
    <property type="component" value="Unassembled WGS sequence"/>
</dbReference>
<organism evidence="2 3">
    <name type="scientific">Ideonella lacteola</name>
    <dbReference type="NCBI Taxonomy" id="2984193"/>
    <lineage>
        <taxon>Bacteria</taxon>
        <taxon>Pseudomonadati</taxon>
        <taxon>Pseudomonadota</taxon>
        <taxon>Betaproteobacteria</taxon>
        <taxon>Burkholderiales</taxon>
        <taxon>Sphaerotilaceae</taxon>
        <taxon>Ideonella</taxon>
    </lineage>
</organism>
<keyword evidence="1" id="KW-1133">Transmembrane helix</keyword>
<evidence type="ECO:0000313" key="3">
    <source>
        <dbReference type="Proteomes" id="UP001371218"/>
    </source>
</evidence>
<keyword evidence="1" id="KW-0812">Transmembrane</keyword>
<gene>
    <name evidence="2" type="ORF">AACH06_25560</name>
</gene>
<reference evidence="2 3" key="1">
    <citation type="submission" date="2024-04" db="EMBL/GenBank/DDBJ databases">
        <title>Novel species of the genus Ideonella isolated from streams.</title>
        <authorList>
            <person name="Lu H."/>
        </authorList>
    </citation>
    <scope>NUCLEOTIDE SEQUENCE [LARGE SCALE GENOMIC DNA]</scope>
    <source>
        <strain evidence="2 3">DXS29W</strain>
    </source>
</reference>
<name>A0ABU9BW59_9BURK</name>
<feature type="transmembrane region" description="Helical" evidence="1">
    <location>
        <begin position="72"/>
        <end position="90"/>
    </location>
</feature>
<accession>A0ABU9BW59</accession>
<dbReference type="EMBL" id="JBBUTG010000026">
    <property type="protein sequence ID" value="MEK8034208.1"/>
    <property type="molecule type" value="Genomic_DNA"/>
</dbReference>
<dbReference type="RefSeq" id="WP_341428636.1">
    <property type="nucleotide sequence ID" value="NZ_JBBUTG010000026.1"/>
</dbReference>
<proteinExistence type="predicted"/>
<evidence type="ECO:0000256" key="1">
    <source>
        <dbReference type="SAM" id="Phobius"/>
    </source>
</evidence>
<evidence type="ECO:0000313" key="2">
    <source>
        <dbReference type="EMBL" id="MEK8034208.1"/>
    </source>
</evidence>
<keyword evidence="3" id="KW-1185">Reference proteome</keyword>
<protein>
    <submittedName>
        <fullName evidence="2">Uncharacterized protein</fullName>
    </submittedName>
</protein>
<comment type="caution">
    <text evidence="2">The sequence shown here is derived from an EMBL/GenBank/DDBJ whole genome shotgun (WGS) entry which is preliminary data.</text>
</comment>
<feature type="transmembrane region" description="Helical" evidence="1">
    <location>
        <begin position="42"/>
        <end position="60"/>
    </location>
</feature>
<keyword evidence="1" id="KW-0472">Membrane</keyword>